<gene>
    <name evidence="2" type="ORF">NCTC11214_04796</name>
</gene>
<evidence type="ECO:0000256" key="1">
    <source>
        <dbReference type="SAM" id="MobiDB-lite"/>
    </source>
</evidence>
<dbReference type="AlphaFoldDB" id="A0A3S4DQZ5"/>
<feature type="compositionally biased region" description="Polar residues" evidence="1">
    <location>
        <begin position="18"/>
        <end position="29"/>
    </location>
</feature>
<reference evidence="2 3" key="1">
    <citation type="submission" date="2018-12" db="EMBL/GenBank/DDBJ databases">
        <authorList>
            <consortium name="Pathogen Informatics"/>
        </authorList>
    </citation>
    <scope>NUCLEOTIDE SEQUENCE [LARGE SCALE GENOMIC DNA]</scope>
    <source>
        <strain evidence="2 3">NCTC11214</strain>
    </source>
</reference>
<sequence>MKLVDKPRQLAVPFASTGEKNTIPDSATQDTKEKGNAAYDSGFPPLTMTAIAAGGIPPHGKDFNGIMNDITSALRYSQAGGLYTFDSAFAQAIGGYAKGAVVLSSDGAKIWWNTVDANVTDPDGTGATGWKNLLADPAGLFLQRAKNLSDLQNKGESRKNLEVYSKTESDDRYVNIDGDTMTGELTGTYNGPQTFAQQYDSKAAFYDVFSTSSPSAFSPILKQRFTINDHSSWAMSFGAMSSNFVPMWLLHMRGSAGDDVQFSWNTSGGFYAPGDIKAGGSVYSGSAHLNANGDIDGIAWGGSLSGWLNSNISNAQNNAQNWAYQNLVNAVRLSGRTVIRDSGGRIDLPSGCVYTGMSGANYNPDIWGAYSAIQVLINGQWATVGTV</sequence>
<accession>A0A3S4DQZ5</accession>
<evidence type="ECO:0000313" key="2">
    <source>
        <dbReference type="EMBL" id="VDZ64087.1"/>
    </source>
</evidence>
<dbReference type="Proteomes" id="UP000281391">
    <property type="component" value="Chromosome"/>
</dbReference>
<protein>
    <recommendedName>
        <fullName evidence="4">Tail fiber protein</fullName>
    </recommendedName>
</protein>
<dbReference type="RefSeq" id="WP_004963962.1">
    <property type="nucleotide sequence ID" value="NZ_LR134117.1"/>
</dbReference>
<evidence type="ECO:0008006" key="4">
    <source>
        <dbReference type="Google" id="ProtNLM"/>
    </source>
</evidence>
<organism evidence="2 3">
    <name type="scientific">Serratia odorifera</name>
    <dbReference type="NCBI Taxonomy" id="618"/>
    <lineage>
        <taxon>Bacteria</taxon>
        <taxon>Pseudomonadati</taxon>
        <taxon>Pseudomonadota</taxon>
        <taxon>Gammaproteobacteria</taxon>
        <taxon>Enterobacterales</taxon>
        <taxon>Yersiniaceae</taxon>
        <taxon>Serratia</taxon>
    </lineage>
</organism>
<dbReference type="KEGG" id="sof:NCTC11214_04796"/>
<proteinExistence type="predicted"/>
<name>A0A3S4DQZ5_SEROD</name>
<evidence type="ECO:0000313" key="3">
    <source>
        <dbReference type="Proteomes" id="UP000281391"/>
    </source>
</evidence>
<dbReference type="EMBL" id="LR134117">
    <property type="protein sequence ID" value="VDZ64087.1"/>
    <property type="molecule type" value="Genomic_DNA"/>
</dbReference>
<feature type="region of interest" description="Disordered" evidence="1">
    <location>
        <begin position="14"/>
        <end position="39"/>
    </location>
</feature>